<evidence type="ECO:0000313" key="1">
    <source>
        <dbReference type="EMBL" id="PID56875.1"/>
    </source>
</evidence>
<dbReference type="EMBL" id="PDPS01000030">
    <property type="protein sequence ID" value="PID56875.1"/>
    <property type="molecule type" value="Genomic_DNA"/>
</dbReference>
<dbReference type="AlphaFoldDB" id="A0A2G6E484"/>
<evidence type="ECO:0000313" key="2">
    <source>
        <dbReference type="Proteomes" id="UP000229740"/>
    </source>
</evidence>
<dbReference type="Proteomes" id="UP000229740">
    <property type="component" value="Unassembled WGS sequence"/>
</dbReference>
<protein>
    <submittedName>
        <fullName evidence="1">Uncharacterized protein</fullName>
    </submittedName>
</protein>
<sequence>MKLTRFWKRENTSKVQTRQRSQAVVRTTTAAEPDFVREKHQKLVLRESKLCLTVPQQAVDTLHISTKRFIEWQPRKQELHGNLLMSETTHTTRIEDLSHNNQYVAIIPSSHVDDYEIAPTKDNGISAICEWNDTGLRIRIPLPRSTKKKKHRRRGAR</sequence>
<name>A0A2G6E484_9BACT</name>
<proteinExistence type="predicted"/>
<comment type="caution">
    <text evidence="1">The sequence shown here is derived from an EMBL/GenBank/DDBJ whole genome shotgun (WGS) entry which is preliminary data.</text>
</comment>
<reference evidence="1 2" key="1">
    <citation type="submission" date="2017-10" db="EMBL/GenBank/DDBJ databases">
        <title>Novel microbial diversity and functional potential in the marine mammal oral microbiome.</title>
        <authorList>
            <person name="Dudek N.K."/>
            <person name="Sun C.L."/>
            <person name="Burstein D."/>
            <person name="Kantor R.S."/>
            <person name="Aliaga Goltsman D.S."/>
            <person name="Bik E.M."/>
            <person name="Thomas B.C."/>
            <person name="Banfield J.F."/>
            <person name="Relman D.A."/>
        </authorList>
    </citation>
    <scope>NUCLEOTIDE SEQUENCE [LARGE SCALE GENOMIC DNA]</scope>
    <source>
        <strain evidence="1">DOLZORAL124_49_17</strain>
    </source>
</reference>
<accession>A0A2G6E484</accession>
<organism evidence="1 2">
    <name type="scientific">candidate division KSB3 bacterium</name>
    <dbReference type="NCBI Taxonomy" id="2044937"/>
    <lineage>
        <taxon>Bacteria</taxon>
        <taxon>candidate division KSB3</taxon>
    </lineage>
</organism>
<gene>
    <name evidence="1" type="ORF">CSB45_09420</name>
</gene>